<dbReference type="RefSeq" id="WP_099155513.1">
    <property type="nucleotide sequence ID" value="NZ_PDUD01000064.1"/>
</dbReference>
<evidence type="ECO:0000313" key="16">
    <source>
        <dbReference type="EMBL" id="PHN01054.1"/>
    </source>
</evidence>
<dbReference type="Pfam" id="PF00316">
    <property type="entry name" value="FBPase"/>
    <property type="match status" value="1"/>
</dbReference>
<comment type="catalytic activity">
    <reaction evidence="1 12">
        <text>beta-D-fructose 1,6-bisphosphate + H2O = beta-D-fructose 6-phosphate + phosphate</text>
        <dbReference type="Rhea" id="RHEA:11064"/>
        <dbReference type="ChEBI" id="CHEBI:15377"/>
        <dbReference type="ChEBI" id="CHEBI:32966"/>
        <dbReference type="ChEBI" id="CHEBI:43474"/>
        <dbReference type="ChEBI" id="CHEBI:57634"/>
        <dbReference type="EC" id="3.1.3.11"/>
    </reaction>
</comment>
<dbReference type="GO" id="GO:0042132">
    <property type="term" value="F:fructose 1,6-bisphosphate 1-phosphatase activity"/>
    <property type="evidence" value="ECO:0007669"/>
    <property type="project" value="UniProtKB-UniRule"/>
</dbReference>
<feature type="domain" description="Fructose-1-6-bisphosphatase class I N-terminal" evidence="14">
    <location>
        <begin position="14"/>
        <end position="202"/>
    </location>
</feature>
<dbReference type="Gene3D" id="3.30.540.10">
    <property type="entry name" value="Fructose-1,6-Bisphosphatase, subunit A, domain 1"/>
    <property type="match status" value="1"/>
</dbReference>
<evidence type="ECO:0000256" key="5">
    <source>
        <dbReference type="ARBA" id="ARBA00022490"/>
    </source>
</evidence>
<evidence type="ECO:0000313" key="17">
    <source>
        <dbReference type="Proteomes" id="UP000223913"/>
    </source>
</evidence>
<comment type="caution">
    <text evidence="16">The sequence shown here is derived from an EMBL/GenBank/DDBJ whole genome shotgun (WGS) entry which is preliminary data.</text>
</comment>
<dbReference type="PIRSF" id="PIRSF000904">
    <property type="entry name" value="FBPtase_SBPase"/>
    <property type="match status" value="1"/>
</dbReference>
<dbReference type="InterPro" id="IPR044015">
    <property type="entry name" value="FBPase_C_dom"/>
</dbReference>
<evidence type="ECO:0000256" key="11">
    <source>
        <dbReference type="ARBA" id="ARBA00081210"/>
    </source>
</evidence>
<feature type="binding site" evidence="12">
    <location>
        <begin position="124"/>
        <end position="127"/>
    </location>
    <ligand>
        <name>substrate</name>
    </ligand>
</feature>
<evidence type="ECO:0000256" key="4">
    <source>
        <dbReference type="ARBA" id="ARBA00013093"/>
    </source>
</evidence>
<protein>
    <recommendedName>
        <fullName evidence="10 12">Fructose-1,6-bisphosphatase class 1</fullName>
        <shortName evidence="12">FBPase class 1</shortName>
        <ecNumber evidence="4 12">3.1.3.11</ecNumber>
    </recommendedName>
    <alternativeName>
        <fullName evidence="11 12">D-fructose-1,6-bisphosphate 1-phosphohydrolase class 1</fullName>
    </alternativeName>
</protein>
<evidence type="ECO:0000256" key="9">
    <source>
        <dbReference type="ARBA" id="ARBA00023277"/>
    </source>
</evidence>
<feature type="binding site" evidence="12">
    <location>
        <position position="121"/>
    </location>
    <ligand>
        <name>Mg(2+)</name>
        <dbReference type="ChEBI" id="CHEBI:18420"/>
        <label>2</label>
    </ligand>
</feature>
<evidence type="ECO:0000256" key="3">
    <source>
        <dbReference type="ARBA" id="ARBA00010941"/>
    </source>
</evidence>
<name>A0A2D0MXR7_FLAN2</name>
<keyword evidence="17" id="KW-1185">Reference proteome</keyword>
<feature type="binding site" evidence="12">
    <location>
        <position position="121"/>
    </location>
    <ligand>
        <name>Mg(2+)</name>
        <dbReference type="ChEBI" id="CHEBI:18420"/>
        <label>1</label>
    </ligand>
</feature>
<dbReference type="NCBIfam" id="NF006778">
    <property type="entry name" value="PRK09293.1-1"/>
    <property type="match status" value="1"/>
</dbReference>
<dbReference type="CDD" id="cd00354">
    <property type="entry name" value="FBPase"/>
    <property type="match status" value="1"/>
</dbReference>
<feature type="binding site" evidence="12">
    <location>
        <position position="101"/>
    </location>
    <ligand>
        <name>Mg(2+)</name>
        <dbReference type="ChEBI" id="CHEBI:18420"/>
        <label>1</label>
    </ligand>
</feature>
<feature type="binding site" evidence="12">
    <location>
        <position position="124"/>
    </location>
    <ligand>
        <name>Mg(2+)</name>
        <dbReference type="ChEBI" id="CHEBI:18420"/>
        <label>2</label>
    </ligand>
</feature>
<dbReference type="SUPFAM" id="SSF56655">
    <property type="entry name" value="Carbohydrate phosphatase"/>
    <property type="match status" value="1"/>
</dbReference>
<dbReference type="Proteomes" id="UP000223913">
    <property type="component" value="Unassembled WGS sequence"/>
</dbReference>
<dbReference type="GO" id="GO:0005829">
    <property type="term" value="C:cytosol"/>
    <property type="evidence" value="ECO:0007669"/>
    <property type="project" value="TreeGrafter"/>
</dbReference>
<evidence type="ECO:0000259" key="14">
    <source>
        <dbReference type="Pfam" id="PF00316"/>
    </source>
</evidence>
<dbReference type="GO" id="GO:0030388">
    <property type="term" value="P:fructose 1,6-bisphosphate metabolic process"/>
    <property type="evidence" value="ECO:0007669"/>
    <property type="project" value="TreeGrafter"/>
</dbReference>
<feature type="binding site" evidence="12">
    <location>
        <position position="123"/>
    </location>
    <ligand>
        <name>Mg(2+)</name>
        <dbReference type="ChEBI" id="CHEBI:18420"/>
        <label>1</label>
    </ligand>
</feature>
<dbReference type="FunFam" id="3.40.190.80:FF:000001">
    <property type="entry name" value="Fructose-1,6-bisphosphatase class 1"/>
    <property type="match status" value="1"/>
</dbReference>
<dbReference type="GO" id="GO:0006002">
    <property type="term" value="P:fructose 6-phosphate metabolic process"/>
    <property type="evidence" value="ECO:0007669"/>
    <property type="project" value="TreeGrafter"/>
</dbReference>
<dbReference type="HAMAP" id="MF_01855">
    <property type="entry name" value="FBPase_class1"/>
    <property type="match status" value="1"/>
</dbReference>
<evidence type="ECO:0000256" key="13">
    <source>
        <dbReference type="RuleBase" id="RU000508"/>
    </source>
</evidence>
<proteinExistence type="inferred from homology"/>
<keyword evidence="8 12" id="KW-0460">Magnesium</keyword>
<keyword evidence="6 12" id="KW-0479">Metal-binding</keyword>
<comment type="similarity">
    <text evidence="3 12 13">Belongs to the FBPase class 1 family.</text>
</comment>
<dbReference type="PIRSF" id="PIRSF500210">
    <property type="entry name" value="FBPtase"/>
    <property type="match status" value="1"/>
</dbReference>
<dbReference type="EC" id="3.1.3.11" evidence="4 12"/>
<dbReference type="InterPro" id="IPR000146">
    <property type="entry name" value="FBPase_class-1"/>
</dbReference>
<dbReference type="InterPro" id="IPR033391">
    <property type="entry name" value="FBPase_N"/>
</dbReference>
<comment type="subunit">
    <text evidence="12">Homotetramer.</text>
</comment>
<dbReference type="EMBL" id="PDUD01000064">
    <property type="protein sequence ID" value="PHN01054.1"/>
    <property type="molecule type" value="Genomic_DNA"/>
</dbReference>
<feature type="binding site" evidence="12">
    <location>
        <position position="244"/>
    </location>
    <ligand>
        <name>substrate</name>
    </ligand>
</feature>
<evidence type="ECO:0000256" key="12">
    <source>
        <dbReference type="HAMAP-Rule" id="MF_01855"/>
    </source>
</evidence>
<dbReference type="InterPro" id="IPR028343">
    <property type="entry name" value="FBPtase"/>
</dbReference>
<feature type="binding site" evidence="12">
    <location>
        <begin position="262"/>
        <end position="264"/>
    </location>
    <ligand>
        <name>substrate</name>
    </ligand>
</feature>
<dbReference type="GO" id="GO:0000287">
    <property type="term" value="F:magnesium ion binding"/>
    <property type="evidence" value="ECO:0007669"/>
    <property type="project" value="UniProtKB-UniRule"/>
</dbReference>
<reference evidence="16 17" key="1">
    <citation type="submission" date="2017-10" db="EMBL/GenBank/DDBJ databases">
        <title>The draft genome sequence of Lewinella nigricans NBRC 102662.</title>
        <authorList>
            <person name="Wang K."/>
        </authorList>
    </citation>
    <scope>NUCLEOTIDE SEQUENCE [LARGE SCALE GENOMIC DNA]</scope>
    <source>
        <strain evidence="16 17">NBRC 102662</strain>
    </source>
</reference>
<dbReference type="InterPro" id="IPR020548">
    <property type="entry name" value="Fructose_bisphosphatase_AS"/>
</dbReference>
<evidence type="ECO:0000256" key="7">
    <source>
        <dbReference type="ARBA" id="ARBA00022801"/>
    </source>
</evidence>
<comment type="pathway">
    <text evidence="2">Carbohydrate biosynthesis; Calvin cycle.</text>
</comment>
<dbReference type="GO" id="GO:0006094">
    <property type="term" value="P:gluconeogenesis"/>
    <property type="evidence" value="ECO:0007669"/>
    <property type="project" value="UniProtKB-UniRule"/>
</dbReference>
<gene>
    <name evidence="12" type="primary">fbp</name>
    <name evidence="16" type="ORF">CRP01_38920</name>
</gene>
<dbReference type="OrthoDB" id="9806756at2"/>
<dbReference type="PANTHER" id="PTHR11556:SF35">
    <property type="entry name" value="SEDOHEPTULOSE-1,7-BISPHOSPHATASE, CHLOROPLASTIC"/>
    <property type="match status" value="1"/>
</dbReference>
<evidence type="ECO:0000256" key="10">
    <source>
        <dbReference type="ARBA" id="ARBA00072069"/>
    </source>
</evidence>
<dbReference type="GO" id="GO:0006000">
    <property type="term" value="P:fructose metabolic process"/>
    <property type="evidence" value="ECO:0007669"/>
    <property type="project" value="TreeGrafter"/>
</dbReference>
<evidence type="ECO:0000256" key="2">
    <source>
        <dbReference type="ARBA" id="ARBA00005215"/>
    </source>
</evidence>
<feature type="binding site" evidence="12">
    <location>
        <position position="274"/>
    </location>
    <ligand>
        <name>substrate</name>
    </ligand>
</feature>
<dbReference type="PROSITE" id="PS00124">
    <property type="entry name" value="FBPASE"/>
    <property type="match status" value="1"/>
</dbReference>
<keyword evidence="5 12" id="KW-0963">Cytoplasm</keyword>
<organism evidence="16 17">
    <name type="scientific">Flavilitoribacter nigricans (strain ATCC 23147 / DSM 23189 / NBRC 102662 / NCIMB 1420 / SS-2)</name>
    <name type="common">Lewinella nigricans</name>
    <dbReference type="NCBI Taxonomy" id="1122177"/>
    <lineage>
        <taxon>Bacteria</taxon>
        <taxon>Pseudomonadati</taxon>
        <taxon>Bacteroidota</taxon>
        <taxon>Saprospiria</taxon>
        <taxon>Saprospirales</taxon>
        <taxon>Lewinellaceae</taxon>
        <taxon>Flavilitoribacter</taxon>
    </lineage>
</organism>
<dbReference type="PANTHER" id="PTHR11556">
    <property type="entry name" value="FRUCTOSE-1,6-BISPHOSPHATASE-RELATED"/>
    <property type="match status" value="1"/>
</dbReference>
<comment type="subcellular location">
    <subcellularLocation>
        <location evidence="12">Cytoplasm</location>
    </subcellularLocation>
</comment>
<keyword evidence="9 12" id="KW-0119">Carbohydrate metabolism</keyword>
<dbReference type="FunFam" id="3.30.540.10:FF:000002">
    <property type="entry name" value="Fructose-1,6-bisphosphatase class 1"/>
    <property type="match status" value="1"/>
</dbReference>
<feature type="binding site" evidence="12">
    <location>
        <position position="217"/>
    </location>
    <ligand>
        <name>substrate</name>
    </ligand>
</feature>
<dbReference type="GO" id="GO:0005986">
    <property type="term" value="P:sucrose biosynthetic process"/>
    <property type="evidence" value="ECO:0007669"/>
    <property type="project" value="TreeGrafter"/>
</dbReference>
<evidence type="ECO:0000256" key="8">
    <source>
        <dbReference type="ARBA" id="ARBA00022842"/>
    </source>
</evidence>
<comment type="cofactor">
    <cofactor evidence="12">
        <name>Mg(2+)</name>
        <dbReference type="ChEBI" id="CHEBI:18420"/>
    </cofactor>
    <text evidence="12">Binds 2 magnesium ions per subunit.</text>
</comment>
<keyword evidence="7 12" id="KW-0378">Hydrolase</keyword>
<evidence type="ECO:0000256" key="6">
    <source>
        <dbReference type="ARBA" id="ARBA00022723"/>
    </source>
</evidence>
<evidence type="ECO:0000256" key="1">
    <source>
        <dbReference type="ARBA" id="ARBA00001273"/>
    </source>
</evidence>
<dbReference type="AlphaFoldDB" id="A0A2D0MXR7"/>
<dbReference type="Gene3D" id="3.40.190.80">
    <property type="match status" value="1"/>
</dbReference>
<evidence type="ECO:0000259" key="15">
    <source>
        <dbReference type="Pfam" id="PF18913"/>
    </source>
</evidence>
<sequence>MSEKLKKFTQPVGITLDRFIEKDRRRFPNATGELSQILRDIALAAKILNRDINHSGLIGIEGVVGTENIQGEAQKMLDVIADVRFSRALRIGGEICCIVSEERDEMIDTGNHNAKYVMSIDPIDGSSNVNVNISTGTVFSIFRRITPVGTPPLEEDTLQIGRKQVAAGYILYGSSTMLVYTTGNGVQGFTYEPSLGEFYLSHSQMEIPEDGQIYSVNDGNFYDFDPGIQTYLDFCRQQRYTARYVGSMIADFHRNLLQGGIYLYPATQDKPEGKLRLLYECIPLAFIAEQAGGMASNGTQNILDVQPSSRHQRSPMIVGSKKMVETALGFVMTVDG</sequence>
<accession>A0A2D0MXR7</accession>
<dbReference type="PRINTS" id="PR00115">
    <property type="entry name" value="F16BPHPHTASE"/>
</dbReference>
<feature type="domain" description="Fructose-1-6-bisphosphatase class 1 C-terminal" evidence="15">
    <location>
        <begin position="207"/>
        <end position="327"/>
    </location>
</feature>
<feature type="binding site" evidence="12">
    <location>
        <position position="280"/>
    </location>
    <ligand>
        <name>Mg(2+)</name>
        <dbReference type="ChEBI" id="CHEBI:18420"/>
        <label>2</label>
    </ligand>
</feature>
<dbReference type="Pfam" id="PF18913">
    <property type="entry name" value="FBPase_C"/>
    <property type="match status" value="1"/>
</dbReference>